<feature type="transmembrane region" description="Helical" evidence="1">
    <location>
        <begin position="76"/>
        <end position="100"/>
    </location>
</feature>
<evidence type="ECO:0000313" key="3">
    <source>
        <dbReference type="Proteomes" id="UP001219956"/>
    </source>
</evidence>
<feature type="transmembrane region" description="Helical" evidence="1">
    <location>
        <begin position="324"/>
        <end position="345"/>
    </location>
</feature>
<dbReference type="Pfam" id="PF05940">
    <property type="entry name" value="NnrS"/>
    <property type="match status" value="1"/>
</dbReference>
<feature type="transmembrane region" description="Helical" evidence="1">
    <location>
        <begin position="41"/>
        <end position="64"/>
    </location>
</feature>
<keyword evidence="3" id="KW-1185">Reference proteome</keyword>
<evidence type="ECO:0000256" key="1">
    <source>
        <dbReference type="SAM" id="Phobius"/>
    </source>
</evidence>
<protein>
    <submittedName>
        <fullName evidence="2">NnrS family protein</fullName>
    </submittedName>
</protein>
<feature type="transmembrane region" description="Helical" evidence="1">
    <location>
        <begin position="291"/>
        <end position="312"/>
    </location>
</feature>
<dbReference type="EMBL" id="JAQQLF010000002">
    <property type="protein sequence ID" value="MDC7715945.1"/>
    <property type="molecule type" value="Genomic_DNA"/>
</dbReference>
<proteinExistence type="predicted"/>
<keyword evidence="1" id="KW-0812">Transmembrane</keyword>
<feature type="transmembrane region" description="Helical" evidence="1">
    <location>
        <begin position="204"/>
        <end position="222"/>
    </location>
</feature>
<comment type="caution">
    <text evidence="2">The sequence shown here is derived from an EMBL/GenBank/DDBJ whole genome shotgun (WGS) entry which is preliminary data.</text>
</comment>
<feature type="transmembrane region" description="Helical" evidence="1">
    <location>
        <begin position="384"/>
        <end position="405"/>
    </location>
</feature>
<reference evidence="2 3" key="1">
    <citation type="submission" date="2023-01" db="EMBL/GenBank/DDBJ databases">
        <title>Novel species of the genus Vogesella isolated from rivers.</title>
        <authorList>
            <person name="Lu H."/>
        </authorList>
    </citation>
    <scope>NUCLEOTIDE SEQUENCE [LARGE SCALE GENOMIC DNA]</scope>
    <source>
        <strain evidence="2 3">DC21W</strain>
    </source>
</reference>
<dbReference type="Proteomes" id="UP001219956">
    <property type="component" value="Unassembled WGS sequence"/>
</dbReference>
<keyword evidence="1" id="KW-1133">Transmembrane helix</keyword>
<dbReference type="RefSeq" id="WP_081600539.1">
    <property type="nucleotide sequence ID" value="NZ_JAQQLF010000002.1"/>
</dbReference>
<feature type="transmembrane region" description="Helical" evidence="1">
    <location>
        <begin position="357"/>
        <end position="378"/>
    </location>
</feature>
<sequence>MRPTLNVQPAASGRIRLSPQAVPSAPPLSLRTRLDSVPHRAFFLAGVLAVLSQGLWWALTWLLAPQQAYAAVPVHGLLTPLAVFPLFMQGFVFTAGPRWLSVADGTPKRGNLSQALLALVGIWLALLGFMLGGVWPLPGLLLIVAQWAGSCWRWAAICHRSQITDRLHGVAILLAMLGGLGAMLFACCWVISGNDIWWAAARQGLFWCFLLPVFLTVSHRMLPFFTQAVLPTHQSWRPAHLLHCWLACCVLLAVANLAGLHKLEAVLAMLMAGSLAYTSARWGLRVSLQNRLLAMLHFSFVWLVPALLLQAASALGQPVGSAPVHALGLGFAGTMLMAFVTRVSLGHSGRPLQADRGFVVLYVLLYLIALWRVFLAIVGNHAGWLAFASLAWLAVLFVWAVRVIPMYLQPRLDGKVD</sequence>
<organism evidence="2 3">
    <name type="scientific">Vogesella aquatica</name>
    <dbReference type="NCBI Taxonomy" id="2984206"/>
    <lineage>
        <taxon>Bacteria</taxon>
        <taxon>Pseudomonadati</taxon>
        <taxon>Pseudomonadota</taxon>
        <taxon>Betaproteobacteria</taxon>
        <taxon>Neisseriales</taxon>
        <taxon>Chromobacteriaceae</taxon>
        <taxon>Vogesella</taxon>
    </lineage>
</organism>
<feature type="transmembrane region" description="Helical" evidence="1">
    <location>
        <begin position="112"/>
        <end position="131"/>
    </location>
</feature>
<feature type="transmembrane region" description="Helical" evidence="1">
    <location>
        <begin position="167"/>
        <end position="192"/>
    </location>
</feature>
<name>A0ABT5ITP1_9NEIS</name>
<feature type="transmembrane region" description="Helical" evidence="1">
    <location>
        <begin position="242"/>
        <end position="259"/>
    </location>
</feature>
<accession>A0ABT5ITP1</accession>
<gene>
    <name evidence="2" type="ORF">PQU95_01740</name>
</gene>
<dbReference type="InterPro" id="IPR010266">
    <property type="entry name" value="NnrS"/>
</dbReference>
<evidence type="ECO:0000313" key="2">
    <source>
        <dbReference type="EMBL" id="MDC7715945.1"/>
    </source>
</evidence>
<keyword evidence="1" id="KW-0472">Membrane</keyword>